<dbReference type="eggNOG" id="KOG1960">
    <property type="taxonomic scope" value="Eukaryota"/>
</dbReference>
<dbReference type="HOGENOM" id="CLU_495219_0_0_1"/>
<dbReference type="Proteomes" id="UP000001861">
    <property type="component" value="Unassembled WGS sequence"/>
</dbReference>
<gene>
    <name evidence="4" type="ORF">CC1G_00807</name>
</gene>
<dbReference type="Gene3D" id="3.30.1370.10">
    <property type="entry name" value="K Homology domain, type 1"/>
    <property type="match status" value="2"/>
</dbReference>
<dbReference type="AlphaFoldDB" id="A8N8T2"/>
<dbReference type="InterPro" id="IPR047889">
    <property type="entry name" value="KHDC4_KH-I_second"/>
</dbReference>
<dbReference type="InterPro" id="IPR031121">
    <property type="entry name" value="RIK/BLOM7"/>
</dbReference>
<dbReference type="OMA" id="NVREQYQ"/>
<dbReference type="Pfam" id="PF22675">
    <property type="entry name" value="KH-I_KHDC4-BBP"/>
    <property type="match status" value="1"/>
</dbReference>
<dbReference type="CDD" id="cd22385">
    <property type="entry name" value="KH-I_KHDC4_rpt1"/>
    <property type="match status" value="1"/>
</dbReference>
<dbReference type="InterPro" id="IPR036612">
    <property type="entry name" value="KH_dom_type_1_sf"/>
</dbReference>
<dbReference type="VEuPathDB" id="FungiDB:CC1G_00807"/>
<dbReference type="CDD" id="cd22386">
    <property type="entry name" value="KH-I_KHDC4_rpt2"/>
    <property type="match status" value="1"/>
</dbReference>
<dbReference type="GO" id="GO:0005634">
    <property type="term" value="C:nucleus"/>
    <property type="evidence" value="ECO:0007669"/>
    <property type="project" value="InterPro"/>
</dbReference>
<evidence type="ECO:0000259" key="2">
    <source>
        <dbReference type="Pfam" id="PF22675"/>
    </source>
</evidence>
<name>A8N8T2_COPC7</name>
<keyword evidence="5" id="KW-1185">Reference proteome</keyword>
<dbReference type="PANTHER" id="PTHR15744:SF0">
    <property type="entry name" value="KH HOMOLOGY DOMAIN-CONTAINING PROTEIN 4"/>
    <property type="match status" value="1"/>
</dbReference>
<evidence type="ECO:0000313" key="4">
    <source>
        <dbReference type="EMBL" id="EAU90423.2"/>
    </source>
</evidence>
<dbReference type="InterPro" id="IPR056149">
    <property type="entry name" value="PRP5/DDX46/KHDC4_KH"/>
</dbReference>
<dbReference type="FunFam" id="3.30.1370.10:FF:000037">
    <property type="entry name" value="KH domain protein"/>
    <property type="match status" value="1"/>
</dbReference>
<dbReference type="InParanoid" id="A8N8T2"/>
<accession>A8N8T2</accession>
<evidence type="ECO:0000313" key="5">
    <source>
        <dbReference type="Proteomes" id="UP000001861"/>
    </source>
</evidence>
<evidence type="ECO:0000256" key="1">
    <source>
        <dbReference type="SAM" id="MobiDB-lite"/>
    </source>
</evidence>
<feature type="region of interest" description="Disordered" evidence="1">
    <location>
        <begin position="310"/>
        <end position="350"/>
    </location>
</feature>
<dbReference type="Pfam" id="PF23469">
    <property type="entry name" value="KH_12"/>
    <property type="match status" value="1"/>
</dbReference>
<proteinExistence type="predicted"/>
<protein>
    <recommendedName>
        <fullName evidence="6">K Homology domain-containing protein</fullName>
    </recommendedName>
</protein>
<dbReference type="RefSeq" id="XP_001831260.2">
    <property type="nucleotide sequence ID" value="XM_001831208.2"/>
</dbReference>
<evidence type="ECO:0000259" key="3">
    <source>
        <dbReference type="Pfam" id="PF23469"/>
    </source>
</evidence>
<organism evidence="4 5">
    <name type="scientific">Coprinopsis cinerea (strain Okayama-7 / 130 / ATCC MYA-4618 / FGSC 9003)</name>
    <name type="common">Inky cap fungus</name>
    <name type="synonym">Hormographiella aspergillata</name>
    <dbReference type="NCBI Taxonomy" id="240176"/>
    <lineage>
        <taxon>Eukaryota</taxon>
        <taxon>Fungi</taxon>
        <taxon>Dikarya</taxon>
        <taxon>Basidiomycota</taxon>
        <taxon>Agaricomycotina</taxon>
        <taxon>Agaricomycetes</taxon>
        <taxon>Agaricomycetidae</taxon>
        <taxon>Agaricales</taxon>
        <taxon>Agaricineae</taxon>
        <taxon>Psathyrellaceae</taxon>
        <taxon>Coprinopsis</taxon>
    </lineage>
</organism>
<dbReference type="GO" id="GO:0003723">
    <property type="term" value="F:RNA binding"/>
    <property type="evidence" value="ECO:0007669"/>
    <property type="project" value="InterPro"/>
</dbReference>
<dbReference type="OrthoDB" id="397265at2759"/>
<evidence type="ECO:0008006" key="6">
    <source>
        <dbReference type="Google" id="ProtNLM"/>
    </source>
</evidence>
<feature type="region of interest" description="Disordered" evidence="1">
    <location>
        <begin position="1"/>
        <end position="36"/>
    </location>
</feature>
<feature type="domain" description="KHDC4/BBP-like KH-domain type I" evidence="2">
    <location>
        <begin position="188"/>
        <end position="268"/>
    </location>
</feature>
<dbReference type="KEGG" id="cci:CC1G_00807"/>
<dbReference type="EMBL" id="AACS02000007">
    <property type="protein sequence ID" value="EAU90423.2"/>
    <property type="molecule type" value="Genomic_DNA"/>
</dbReference>
<feature type="domain" description="ATP-dependent RNA helicase PRP5/DDX46/KHDC4 KH" evidence="3">
    <location>
        <begin position="67"/>
        <end position="143"/>
    </location>
</feature>
<dbReference type="InterPro" id="IPR055256">
    <property type="entry name" value="KH_1_KHDC4/BBP-like"/>
</dbReference>
<reference evidence="4 5" key="1">
    <citation type="journal article" date="2010" name="Proc. Natl. Acad. Sci. U.S.A.">
        <title>Insights into evolution of multicellular fungi from the assembled chromosomes of the mushroom Coprinopsis cinerea (Coprinus cinereus).</title>
        <authorList>
            <person name="Stajich J.E."/>
            <person name="Wilke S.K."/>
            <person name="Ahren D."/>
            <person name="Au C.H."/>
            <person name="Birren B.W."/>
            <person name="Borodovsky M."/>
            <person name="Burns C."/>
            <person name="Canback B."/>
            <person name="Casselton L.A."/>
            <person name="Cheng C.K."/>
            <person name="Deng J."/>
            <person name="Dietrich F.S."/>
            <person name="Fargo D.C."/>
            <person name="Farman M.L."/>
            <person name="Gathman A.C."/>
            <person name="Goldberg J."/>
            <person name="Guigo R."/>
            <person name="Hoegger P.J."/>
            <person name="Hooker J.B."/>
            <person name="Huggins A."/>
            <person name="James T.Y."/>
            <person name="Kamada T."/>
            <person name="Kilaru S."/>
            <person name="Kodira C."/>
            <person name="Kues U."/>
            <person name="Kupfer D."/>
            <person name="Kwan H.S."/>
            <person name="Lomsadze A."/>
            <person name="Li W."/>
            <person name="Lilly W.W."/>
            <person name="Ma L.J."/>
            <person name="Mackey A.J."/>
            <person name="Manning G."/>
            <person name="Martin F."/>
            <person name="Muraguchi H."/>
            <person name="Natvig D.O."/>
            <person name="Palmerini H."/>
            <person name="Ramesh M.A."/>
            <person name="Rehmeyer C.J."/>
            <person name="Roe B.A."/>
            <person name="Shenoy N."/>
            <person name="Stanke M."/>
            <person name="Ter-Hovhannisyan V."/>
            <person name="Tunlid A."/>
            <person name="Velagapudi R."/>
            <person name="Vision T.J."/>
            <person name="Zeng Q."/>
            <person name="Zolan M.E."/>
            <person name="Pukkila P.J."/>
        </authorList>
    </citation>
    <scope>NUCLEOTIDE SEQUENCE [LARGE SCALE GENOMIC DNA]</scope>
    <source>
        <strain evidence="5">Okayama-7 / 130 / ATCC MYA-4618 / FGSC 9003</strain>
    </source>
</reference>
<sequence length="550" mass="59847">MSTDSKSKWDQAAPEKPAEKSPPPPEGTAKKLDPAEAAAQAAAIAAKIAAQFAAGGMDGGNAEHPFVKDIDINDVRNRYMLTKGTTQQQIKEESGGAVVSTKGVWYPDRSKATEKDPPLYLHVTAPTAEVLQKAIDKINELMTVDLGSLVEDKRREKVMAKFLSSNHPAPWWRKWPEEKLPVGLESIRNFNVRAKVVGPSGVQLTDLQGSFVKYIQQETGARVQIKGAGSGFIDQETGREGEEPLYIHITGPDEGQVGRAKVLAEDLLLVVRSEHAKQLARIQQEQAELHAVQMQYAAYSMGYPGVAAQVPGASPGGAPPPPGDQPPPPPGGGPTQSQFDSAPAAPGAGQDPTAAYTAYWCVTLLPNIDSPFCIRLGSTTGDLILTDCTPINLARPPRDLPTSSCIRAYRSIGLRTDTTSIRLSLRSGWPSSTNNITPKQVPLNQQPLHQRLLHPRPKHLPLQDPHLHNECRPARTLQINWESFSLFSALLSLLIYLESMATDPDISVKHVKRESQCIHQTLSTPDPNVGGSHSSIWNWDGYIVLSRCLY</sequence>
<dbReference type="GeneID" id="6007724"/>
<comment type="caution">
    <text evidence="4">The sequence shown here is derived from an EMBL/GenBank/DDBJ whole genome shotgun (WGS) entry which is preliminary data.</text>
</comment>
<dbReference type="PANTHER" id="PTHR15744">
    <property type="entry name" value="BLOM7"/>
    <property type="match status" value="1"/>
</dbReference>
<dbReference type="SUPFAM" id="SSF54791">
    <property type="entry name" value="Eukaryotic type KH-domain (KH-domain type I)"/>
    <property type="match status" value="2"/>
</dbReference>
<dbReference type="InterPro" id="IPR047890">
    <property type="entry name" value="KHDC4_KH-I_first"/>
</dbReference>
<feature type="compositionally biased region" description="Pro residues" evidence="1">
    <location>
        <begin position="317"/>
        <end position="332"/>
    </location>
</feature>